<proteinExistence type="predicted"/>
<organism evidence="2 3">
    <name type="scientific">Gluconacetobacter diazotrophicus (strain ATCC 49037 / DSM 5601 / CCUG 37298 / CIP 103539 / LMG 7603 / PAl5)</name>
    <dbReference type="NCBI Taxonomy" id="272568"/>
    <lineage>
        <taxon>Bacteria</taxon>
        <taxon>Pseudomonadati</taxon>
        <taxon>Pseudomonadota</taxon>
        <taxon>Alphaproteobacteria</taxon>
        <taxon>Acetobacterales</taxon>
        <taxon>Acetobacteraceae</taxon>
        <taxon>Gluconacetobacter</taxon>
    </lineage>
</organism>
<protein>
    <submittedName>
        <fullName evidence="2">Uncharacterized protein</fullName>
    </submittedName>
</protein>
<evidence type="ECO:0000256" key="1">
    <source>
        <dbReference type="SAM" id="MobiDB-lite"/>
    </source>
</evidence>
<reference evidence="2 3" key="1">
    <citation type="journal article" date="2009" name="BMC Genomics">
        <title>Complete genome sequence of the sugarcane nitrogen-fixing endophyte Gluconacetobacter diazotrophicus Pal5.</title>
        <authorList>
            <person name="Bertalan M."/>
            <person name="Albano R."/>
            <person name="Padua V."/>
            <person name="Rouws L."/>
            <person name="Rojas C."/>
            <person name="Hemerly A."/>
            <person name="Teixeira K."/>
            <person name="Schwab S."/>
            <person name="Araujo J."/>
            <person name="Oliveira A."/>
            <person name="Franca L."/>
            <person name="Magalhaes V."/>
            <person name="Alqueres S."/>
            <person name="Cardoso A."/>
            <person name="Almeida W."/>
            <person name="Loureiro M.M."/>
            <person name="Nogueira E."/>
            <person name="Cidade D."/>
            <person name="Oliveira D."/>
            <person name="Simao T."/>
            <person name="Macedo J."/>
            <person name="Valadao A."/>
            <person name="Dreschsel M."/>
            <person name="Freitas F."/>
            <person name="Vidal M."/>
            <person name="Guedes H."/>
            <person name="Rodrigues E."/>
            <person name="Meneses C."/>
            <person name="Brioso P."/>
            <person name="Pozzer L."/>
            <person name="Figueiredo D."/>
            <person name="Montano H."/>
            <person name="Junior J."/>
            <person name="Filho G."/>
            <person name="Flores V."/>
            <person name="Ferreira B."/>
            <person name="Branco A."/>
            <person name="Gonzalez P."/>
            <person name="Guillobel H."/>
            <person name="Lemos M."/>
            <person name="Seibel L."/>
            <person name="Macedo J."/>
            <person name="Alves-Ferreira M."/>
            <person name="Sachetto-Martins G."/>
            <person name="Coelho A."/>
            <person name="Santos E."/>
            <person name="Amaral G."/>
            <person name="Neves A."/>
            <person name="Pacheco A.B."/>
            <person name="Carvalho D."/>
            <person name="Lery L."/>
            <person name="Bisch P."/>
            <person name="Rossle S.C."/>
            <person name="Urmenyi T."/>
            <person name="Kruger W.V."/>
            <person name="Martins O."/>
            <person name="Baldani J.I."/>
            <person name="Ferreira P.C."/>
        </authorList>
    </citation>
    <scope>NUCLEOTIDE SEQUENCE [LARGE SCALE GENOMIC DNA]</scope>
    <source>
        <strain evidence="3">ATCC 49037 / DSM 5601 / CCUG 37298 / CIP 103539 / LMG 7603 / PAl5</strain>
    </source>
</reference>
<gene>
    <name evidence="2" type="ordered locus">GDI3475</name>
</gene>
<sequence>MCFRRNASGKINGKINKFRARFAKAGRQGRAETRGPMDCPPPRRSVPV</sequence>
<evidence type="ECO:0000313" key="2">
    <source>
        <dbReference type="EMBL" id="CAP57418.1"/>
    </source>
</evidence>
<dbReference type="KEGG" id="gdi:GDI3475"/>
<evidence type="ECO:0000313" key="3">
    <source>
        <dbReference type="Proteomes" id="UP000001176"/>
    </source>
</evidence>
<name>A9H4C1_GLUDA</name>
<dbReference type="AlphaFoldDB" id="A9H4C1"/>
<dbReference type="EMBL" id="AM889285">
    <property type="protein sequence ID" value="CAP57418.1"/>
    <property type="molecule type" value="Genomic_DNA"/>
</dbReference>
<keyword evidence="3" id="KW-1185">Reference proteome</keyword>
<dbReference type="Proteomes" id="UP000001176">
    <property type="component" value="Chromosome"/>
</dbReference>
<accession>A9H4C1</accession>
<feature type="compositionally biased region" description="Pro residues" evidence="1">
    <location>
        <begin position="38"/>
        <end position="48"/>
    </location>
</feature>
<feature type="region of interest" description="Disordered" evidence="1">
    <location>
        <begin position="25"/>
        <end position="48"/>
    </location>
</feature>